<dbReference type="AlphaFoldDB" id="A0A9W5U0T7"/>
<dbReference type="InterPro" id="IPR035924">
    <property type="entry name" value="FlaG-like_sf"/>
</dbReference>
<dbReference type="PANTHER" id="PTHR37166:SF1">
    <property type="entry name" value="PROTEIN FLAG"/>
    <property type="match status" value="1"/>
</dbReference>
<reference evidence="1" key="1">
    <citation type="journal article" date="2014" name="Int. J. Syst. Evol. Microbiol.">
        <title>Complete genome sequence of Corynebacterium casei LMG S-19264T (=DSM 44701T), isolated from a smear-ripened cheese.</title>
        <authorList>
            <consortium name="US DOE Joint Genome Institute (JGI-PGF)"/>
            <person name="Walter F."/>
            <person name="Albersmeier A."/>
            <person name="Kalinowski J."/>
            <person name="Ruckert C."/>
        </authorList>
    </citation>
    <scope>NUCLEOTIDE SEQUENCE</scope>
    <source>
        <strain evidence="1">CGMCC 1.15454</strain>
    </source>
</reference>
<reference evidence="1" key="2">
    <citation type="submission" date="2020-09" db="EMBL/GenBank/DDBJ databases">
        <authorList>
            <person name="Sun Q."/>
            <person name="Zhou Y."/>
        </authorList>
    </citation>
    <scope>NUCLEOTIDE SEQUENCE</scope>
    <source>
        <strain evidence="1">CGMCC 1.15454</strain>
    </source>
</reference>
<keyword evidence="2" id="KW-1185">Reference proteome</keyword>
<dbReference type="InterPro" id="IPR005186">
    <property type="entry name" value="FlaG"/>
</dbReference>
<dbReference type="Proteomes" id="UP000621492">
    <property type="component" value="Unassembled WGS sequence"/>
</dbReference>
<dbReference type="RefSeq" id="WP_088052953.1">
    <property type="nucleotide sequence ID" value="NZ_BMJD01000039.1"/>
</dbReference>
<evidence type="ECO:0008006" key="3">
    <source>
        <dbReference type="Google" id="ProtNLM"/>
    </source>
</evidence>
<sequence>MRLEMVKAGSHPLQYRNDSKQMTTALNGSKVQNVITQNVQDETINNTDKVETVVSNLNEMMEPLQTNLKFVFHEELHEYYVTVVNPITDEVIKEIPPKKMLDMYASMAEFMGLLVDEKI</sequence>
<evidence type="ECO:0000313" key="1">
    <source>
        <dbReference type="EMBL" id="GGB55350.1"/>
    </source>
</evidence>
<name>A0A9W5U0T7_9BACI</name>
<dbReference type="SUPFAM" id="SSF160214">
    <property type="entry name" value="FlaG-like"/>
    <property type="match status" value="1"/>
</dbReference>
<dbReference type="Gene3D" id="3.30.160.170">
    <property type="entry name" value="FlaG-like"/>
    <property type="match status" value="1"/>
</dbReference>
<dbReference type="Pfam" id="PF03646">
    <property type="entry name" value="FlaG"/>
    <property type="match status" value="1"/>
</dbReference>
<dbReference type="NCBIfam" id="NF005834">
    <property type="entry name" value="PRK07738.1"/>
    <property type="match status" value="1"/>
</dbReference>
<dbReference type="PANTHER" id="PTHR37166">
    <property type="entry name" value="PROTEIN FLAG"/>
    <property type="match status" value="1"/>
</dbReference>
<protein>
    <recommendedName>
        <fullName evidence="3">Flagellar biosynthesis protein FlaG</fullName>
    </recommendedName>
</protein>
<gene>
    <name evidence="1" type="ORF">GCM10011409_36220</name>
</gene>
<organism evidence="1 2">
    <name type="scientific">Lentibacillus populi</name>
    <dbReference type="NCBI Taxonomy" id="1827502"/>
    <lineage>
        <taxon>Bacteria</taxon>
        <taxon>Bacillati</taxon>
        <taxon>Bacillota</taxon>
        <taxon>Bacilli</taxon>
        <taxon>Bacillales</taxon>
        <taxon>Bacillaceae</taxon>
        <taxon>Lentibacillus</taxon>
    </lineage>
</organism>
<evidence type="ECO:0000313" key="2">
    <source>
        <dbReference type="Proteomes" id="UP000621492"/>
    </source>
</evidence>
<comment type="caution">
    <text evidence="1">The sequence shown here is derived from an EMBL/GenBank/DDBJ whole genome shotgun (WGS) entry which is preliminary data.</text>
</comment>
<dbReference type="EMBL" id="BMJD01000039">
    <property type="protein sequence ID" value="GGB55350.1"/>
    <property type="molecule type" value="Genomic_DNA"/>
</dbReference>
<proteinExistence type="predicted"/>
<accession>A0A9W5U0T7</accession>